<organism evidence="2 3">
    <name type="scientific">Granulicella cerasi</name>
    <dbReference type="NCBI Taxonomy" id="741063"/>
    <lineage>
        <taxon>Bacteria</taxon>
        <taxon>Pseudomonadati</taxon>
        <taxon>Acidobacteriota</taxon>
        <taxon>Terriglobia</taxon>
        <taxon>Terriglobales</taxon>
        <taxon>Acidobacteriaceae</taxon>
        <taxon>Granulicella</taxon>
    </lineage>
</organism>
<dbReference type="EMBL" id="JBHSWI010000001">
    <property type="protein sequence ID" value="MFC6645934.1"/>
    <property type="molecule type" value="Genomic_DNA"/>
</dbReference>
<name>A0ABW1Z9S9_9BACT</name>
<accession>A0ABW1Z9S9</accession>
<feature type="chain" id="PRO_5045221201" evidence="1">
    <location>
        <begin position="25"/>
        <end position="127"/>
    </location>
</feature>
<evidence type="ECO:0000313" key="2">
    <source>
        <dbReference type="EMBL" id="MFC6645934.1"/>
    </source>
</evidence>
<reference evidence="3" key="1">
    <citation type="journal article" date="2019" name="Int. J. Syst. Evol. Microbiol.">
        <title>The Global Catalogue of Microorganisms (GCM) 10K type strain sequencing project: providing services to taxonomists for standard genome sequencing and annotation.</title>
        <authorList>
            <consortium name="The Broad Institute Genomics Platform"/>
            <consortium name="The Broad Institute Genome Sequencing Center for Infectious Disease"/>
            <person name="Wu L."/>
            <person name="Ma J."/>
        </authorList>
    </citation>
    <scope>NUCLEOTIDE SEQUENCE [LARGE SCALE GENOMIC DNA]</scope>
    <source>
        <strain evidence="3">CGMCC 1.16026</strain>
    </source>
</reference>
<comment type="caution">
    <text evidence="2">The sequence shown here is derived from an EMBL/GenBank/DDBJ whole genome shotgun (WGS) entry which is preliminary data.</text>
</comment>
<keyword evidence="1" id="KW-0732">Signal</keyword>
<evidence type="ECO:0000256" key="1">
    <source>
        <dbReference type="SAM" id="SignalP"/>
    </source>
</evidence>
<dbReference type="Proteomes" id="UP001596391">
    <property type="component" value="Unassembled WGS sequence"/>
</dbReference>
<evidence type="ECO:0000313" key="3">
    <source>
        <dbReference type="Proteomes" id="UP001596391"/>
    </source>
</evidence>
<gene>
    <name evidence="2" type="ORF">ACFQBQ_10160</name>
</gene>
<protein>
    <submittedName>
        <fullName evidence="2">Uncharacterized protein</fullName>
    </submittedName>
</protein>
<dbReference type="RefSeq" id="WP_263369644.1">
    <property type="nucleotide sequence ID" value="NZ_JAGSYD010000001.1"/>
</dbReference>
<proteinExistence type="predicted"/>
<sequence>MKSFRVFPVLCFFLLLPVSSIARAADPDKRDPASYTTSINVVGSAVDYRNNFIERLIVVVNGDRQVWVGNGSKLLKLGEYKAFPLERAKSGKPYDAGQRYRILLPDGSNEMFFVTAIGESVPAPVER</sequence>
<feature type="signal peptide" evidence="1">
    <location>
        <begin position="1"/>
        <end position="24"/>
    </location>
</feature>
<keyword evidence="3" id="KW-1185">Reference proteome</keyword>